<organism evidence="1 2">
    <name type="scientific">Rhizobium leguminosarum bv. trifolii</name>
    <dbReference type="NCBI Taxonomy" id="386"/>
    <lineage>
        <taxon>Bacteria</taxon>
        <taxon>Pseudomonadati</taxon>
        <taxon>Pseudomonadota</taxon>
        <taxon>Alphaproteobacteria</taxon>
        <taxon>Hyphomicrobiales</taxon>
        <taxon>Rhizobiaceae</taxon>
        <taxon>Rhizobium/Agrobacterium group</taxon>
        <taxon>Rhizobium</taxon>
    </lineage>
</organism>
<dbReference type="Proteomes" id="UP000256748">
    <property type="component" value="Unassembled WGS sequence"/>
</dbReference>
<accession>A0A3E1B5K0</accession>
<gene>
    <name evidence="1" type="ORF">B5K10_25450</name>
</gene>
<comment type="caution">
    <text evidence="1">The sequence shown here is derived from an EMBL/GenBank/DDBJ whole genome shotgun (WGS) entry which is preliminary data.</text>
</comment>
<name>A0A3E1B5K0_RHILT</name>
<dbReference type="EMBL" id="NAOO01000034">
    <property type="protein sequence ID" value="RFB86185.1"/>
    <property type="molecule type" value="Genomic_DNA"/>
</dbReference>
<protein>
    <submittedName>
        <fullName evidence="1">Uncharacterized protein</fullName>
    </submittedName>
</protein>
<sequence>MTTEPMTTTEPPKVTGWKGLSDAAHFERLKTALFRTRGRTRFDRAAADRILDDLRQVAYRRGVEAARVFQFPDQDYVDAD</sequence>
<dbReference type="AlphaFoldDB" id="A0A3E1B5K0"/>
<reference evidence="1 2" key="1">
    <citation type="submission" date="2017-03" db="EMBL/GenBank/DDBJ databases">
        <title>Genome analysis of Rhizobial strains effectives or ineffectives for nitrogen fixation isolated from bean seeds.</title>
        <authorList>
            <person name="Peralta H."/>
            <person name="Aguilar-Vera A."/>
            <person name="Mora Y."/>
            <person name="Vargas-Lagunas C."/>
            <person name="Girard L."/>
            <person name="Mora J."/>
        </authorList>
    </citation>
    <scope>NUCLEOTIDE SEQUENCE [LARGE SCALE GENOMIC DNA]</scope>
    <source>
        <strain evidence="1 2">CCGM5</strain>
    </source>
</reference>
<evidence type="ECO:0000313" key="2">
    <source>
        <dbReference type="Proteomes" id="UP000256748"/>
    </source>
</evidence>
<dbReference type="RefSeq" id="WP_116275400.1">
    <property type="nucleotide sequence ID" value="NZ_KZ859527.1"/>
</dbReference>
<proteinExistence type="predicted"/>
<evidence type="ECO:0000313" key="1">
    <source>
        <dbReference type="EMBL" id="RFB86185.1"/>
    </source>
</evidence>